<gene>
    <name evidence="4" type="ORF">ACIB24_01255</name>
</gene>
<evidence type="ECO:0000313" key="4">
    <source>
        <dbReference type="EMBL" id="MFI7585685.1"/>
    </source>
</evidence>
<feature type="domain" description="Ketoreductase" evidence="3">
    <location>
        <begin position="8"/>
        <end position="198"/>
    </location>
</feature>
<keyword evidence="5" id="KW-1185">Reference proteome</keyword>
<protein>
    <submittedName>
        <fullName evidence="4">SDR family oxidoreductase</fullName>
    </submittedName>
</protein>
<dbReference type="RefSeq" id="WP_398273995.1">
    <property type="nucleotide sequence ID" value="NZ_JBITLV010000001.1"/>
</dbReference>
<dbReference type="Gene3D" id="3.40.50.720">
    <property type="entry name" value="NAD(P)-binding Rossmann-like Domain"/>
    <property type="match status" value="1"/>
</dbReference>
<comment type="caution">
    <text evidence="4">The sequence shown here is derived from an EMBL/GenBank/DDBJ whole genome shotgun (WGS) entry which is preliminary data.</text>
</comment>
<reference evidence="4 5" key="1">
    <citation type="submission" date="2024-10" db="EMBL/GenBank/DDBJ databases">
        <title>The Natural Products Discovery Center: Release of the First 8490 Sequenced Strains for Exploring Actinobacteria Biosynthetic Diversity.</title>
        <authorList>
            <person name="Kalkreuter E."/>
            <person name="Kautsar S.A."/>
            <person name="Yang D."/>
            <person name="Bader C.D."/>
            <person name="Teijaro C.N."/>
            <person name="Fluegel L."/>
            <person name="Davis C.M."/>
            <person name="Simpson J.R."/>
            <person name="Lauterbach L."/>
            <person name="Steele A.D."/>
            <person name="Gui C."/>
            <person name="Meng S."/>
            <person name="Li G."/>
            <person name="Viehrig K."/>
            <person name="Ye F."/>
            <person name="Su P."/>
            <person name="Kiefer A.F."/>
            <person name="Nichols A."/>
            <person name="Cepeda A.J."/>
            <person name="Yan W."/>
            <person name="Fan B."/>
            <person name="Jiang Y."/>
            <person name="Adhikari A."/>
            <person name="Zheng C.-J."/>
            <person name="Schuster L."/>
            <person name="Cowan T.M."/>
            <person name="Smanski M.J."/>
            <person name="Chevrette M.G."/>
            <person name="De Carvalho L.P.S."/>
            <person name="Shen B."/>
        </authorList>
    </citation>
    <scope>NUCLEOTIDE SEQUENCE [LARGE SCALE GENOMIC DNA]</scope>
    <source>
        <strain evidence="4 5">NPDC049639</strain>
    </source>
</reference>
<keyword evidence="2" id="KW-0560">Oxidoreductase</keyword>
<evidence type="ECO:0000313" key="5">
    <source>
        <dbReference type="Proteomes" id="UP001612915"/>
    </source>
</evidence>
<dbReference type="InterPro" id="IPR036291">
    <property type="entry name" value="NAD(P)-bd_dom_sf"/>
</dbReference>
<evidence type="ECO:0000259" key="3">
    <source>
        <dbReference type="SMART" id="SM00822"/>
    </source>
</evidence>
<sequence>MSARPTRRNILITGASSGLGEQMAREFARRGRNLALCARRTDRLEKLRAELLERNPRITVSLKALDVTDTDAVFEVFRSFAVEFEEHGGLDRVIVNAGLGKGQPLGSGRFDANLQTAQTNFIGALAQFEAALETFRARGSGHLVAISSMSAMRGMPRNLTTYAATKAGVATLAEGARADLLGTDIVVSTIYPGYIRSEMNEKVKNTPLIVSTEKGVAAMVAAIEKEKASAKVPAWPWVPMGLLMRVLPLPVVARMA</sequence>
<dbReference type="Proteomes" id="UP001612915">
    <property type="component" value="Unassembled WGS sequence"/>
</dbReference>
<dbReference type="InterPro" id="IPR002347">
    <property type="entry name" value="SDR_fam"/>
</dbReference>
<dbReference type="NCBIfam" id="NF006099">
    <property type="entry name" value="PRK08251.1"/>
    <property type="match status" value="1"/>
</dbReference>
<evidence type="ECO:0000256" key="2">
    <source>
        <dbReference type="ARBA" id="ARBA00023002"/>
    </source>
</evidence>
<accession>A0ABW8AH50</accession>
<proteinExistence type="inferred from homology"/>
<comment type="similarity">
    <text evidence="1">Belongs to the short-chain dehydrogenases/reductases (SDR) family.</text>
</comment>
<dbReference type="EMBL" id="JBITLV010000001">
    <property type="protein sequence ID" value="MFI7585685.1"/>
    <property type="molecule type" value="Genomic_DNA"/>
</dbReference>
<evidence type="ECO:0000256" key="1">
    <source>
        <dbReference type="ARBA" id="ARBA00006484"/>
    </source>
</evidence>
<name>A0ABW8AH50_9ACTN</name>
<dbReference type="SMART" id="SM00822">
    <property type="entry name" value="PKS_KR"/>
    <property type="match status" value="1"/>
</dbReference>
<dbReference type="SUPFAM" id="SSF51735">
    <property type="entry name" value="NAD(P)-binding Rossmann-fold domains"/>
    <property type="match status" value="1"/>
</dbReference>
<dbReference type="PRINTS" id="PR00081">
    <property type="entry name" value="GDHRDH"/>
</dbReference>
<dbReference type="PANTHER" id="PTHR44196:SF1">
    <property type="entry name" value="DEHYDROGENASE_REDUCTASE SDR FAMILY MEMBER 7B"/>
    <property type="match status" value="1"/>
</dbReference>
<dbReference type="InterPro" id="IPR057326">
    <property type="entry name" value="KR_dom"/>
</dbReference>
<dbReference type="PANTHER" id="PTHR44196">
    <property type="entry name" value="DEHYDROGENASE/REDUCTASE SDR FAMILY MEMBER 7B"/>
    <property type="match status" value="1"/>
</dbReference>
<dbReference type="Pfam" id="PF00106">
    <property type="entry name" value="adh_short"/>
    <property type="match status" value="1"/>
</dbReference>
<organism evidence="4 5">
    <name type="scientific">Spongisporangium articulatum</name>
    <dbReference type="NCBI Taxonomy" id="3362603"/>
    <lineage>
        <taxon>Bacteria</taxon>
        <taxon>Bacillati</taxon>
        <taxon>Actinomycetota</taxon>
        <taxon>Actinomycetes</taxon>
        <taxon>Kineosporiales</taxon>
        <taxon>Kineosporiaceae</taxon>
        <taxon>Spongisporangium</taxon>
    </lineage>
</organism>